<keyword evidence="2" id="KW-1185">Reference proteome</keyword>
<sequence>MRQRPCLPVPTELTVKILVNLDFRDISKCRAISKTFNIIIEATAALQYTIKLGLAGFVDGRLDSPMSILERSEEFFRQQKAWSNLHLTLQNSVELDSNLQWDCRRAHREAILGFRKDAGHSSQPGFTALDVISLRGPKNDRQFCSTLRFEYLFEKAWANSPEDLLILQEPHHGVNQLGLKILSLRDGSPHSRAHSSRVAFSLPHWVLSPFIAQLRFHGDMLAISIRVSTRADLILYNWVAGLSLILPGSANIEYTDAHLKPDGLLFLSSVQTSPRLSVSIQVLSVKYPLLDSAPQLLATLGLPPLVDGIRSLVDCLFISVDGLFSEPEKTSPRASFRPSDVLVGLELQYKRVSYHTYILLPTLLSVIGHRCSASFPDGILPWHLWGPQCTRIFKHDSQSDPVSIYAYRAVSGTKVYDFNPGYHAQGAPFSGPVTTCLPYRVAKLDFARPMDSNDSVWMFEDADGFKFARLRSDAGRPTQLDLHALRVISLT</sequence>
<accession>A0A1C7M6U7</accession>
<evidence type="ECO:0008006" key="3">
    <source>
        <dbReference type="Google" id="ProtNLM"/>
    </source>
</evidence>
<dbReference type="EMBL" id="LUGG01000009">
    <property type="protein sequence ID" value="OBZ72237.1"/>
    <property type="molecule type" value="Genomic_DNA"/>
</dbReference>
<evidence type="ECO:0000313" key="2">
    <source>
        <dbReference type="Proteomes" id="UP000092993"/>
    </source>
</evidence>
<dbReference type="SUPFAM" id="SSF81383">
    <property type="entry name" value="F-box domain"/>
    <property type="match status" value="1"/>
</dbReference>
<gene>
    <name evidence="1" type="ORF">A0H81_07443</name>
</gene>
<name>A0A1C7M6U7_GRIFR</name>
<reference evidence="1 2" key="1">
    <citation type="submission" date="2016-03" db="EMBL/GenBank/DDBJ databases">
        <title>Whole genome sequencing of Grifola frondosa 9006-11.</title>
        <authorList>
            <person name="Min B."/>
            <person name="Park H."/>
            <person name="Kim J.-G."/>
            <person name="Cho H."/>
            <person name="Oh Y.-L."/>
            <person name="Kong W.-S."/>
            <person name="Choi I.-G."/>
        </authorList>
    </citation>
    <scope>NUCLEOTIDE SEQUENCE [LARGE SCALE GENOMIC DNA]</scope>
    <source>
        <strain evidence="1 2">9006-11</strain>
    </source>
</reference>
<dbReference type="AlphaFoldDB" id="A0A1C7M6U7"/>
<evidence type="ECO:0000313" key="1">
    <source>
        <dbReference type="EMBL" id="OBZ72237.1"/>
    </source>
</evidence>
<organism evidence="1 2">
    <name type="scientific">Grifola frondosa</name>
    <name type="common">Maitake</name>
    <name type="synonym">Polyporus frondosus</name>
    <dbReference type="NCBI Taxonomy" id="5627"/>
    <lineage>
        <taxon>Eukaryota</taxon>
        <taxon>Fungi</taxon>
        <taxon>Dikarya</taxon>
        <taxon>Basidiomycota</taxon>
        <taxon>Agaricomycotina</taxon>
        <taxon>Agaricomycetes</taxon>
        <taxon>Polyporales</taxon>
        <taxon>Grifolaceae</taxon>
        <taxon>Grifola</taxon>
    </lineage>
</organism>
<dbReference type="Gene3D" id="1.20.1280.50">
    <property type="match status" value="1"/>
</dbReference>
<dbReference type="OMA" id="FRDISKC"/>
<dbReference type="OrthoDB" id="2747824at2759"/>
<dbReference type="InterPro" id="IPR036047">
    <property type="entry name" value="F-box-like_dom_sf"/>
</dbReference>
<proteinExistence type="predicted"/>
<protein>
    <recommendedName>
        <fullName evidence="3">F-box domain-containing protein</fullName>
    </recommendedName>
</protein>
<comment type="caution">
    <text evidence="1">The sequence shown here is derived from an EMBL/GenBank/DDBJ whole genome shotgun (WGS) entry which is preliminary data.</text>
</comment>
<dbReference type="Proteomes" id="UP000092993">
    <property type="component" value="Unassembled WGS sequence"/>
</dbReference>